<organism evidence="1 2">
    <name type="scientific">Paralvinella palmiformis</name>
    <dbReference type="NCBI Taxonomy" id="53620"/>
    <lineage>
        <taxon>Eukaryota</taxon>
        <taxon>Metazoa</taxon>
        <taxon>Spiralia</taxon>
        <taxon>Lophotrochozoa</taxon>
        <taxon>Annelida</taxon>
        <taxon>Polychaeta</taxon>
        <taxon>Sedentaria</taxon>
        <taxon>Canalipalpata</taxon>
        <taxon>Terebellida</taxon>
        <taxon>Terebelliformia</taxon>
        <taxon>Alvinellidae</taxon>
        <taxon>Paralvinella</taxon>
    </lineage>
</organism>
<proteinExistence type="predicted"/>
<dbReference type="AlphaFoldDB" id="A0AAD9IQG3"/>
<dbReference type="PANTHER" id="PTHR23080:SF133">
    <property type="entry name" value="SI:CH211-262I1.5-RELATED"/>
    <property type="match status" value="1"/>
</dbReference>
<protein>
    <submittedName>
        <fullName evidence="1">Uncharacterized protein</fullName>
    </submittedName>
</protein>
<sequence length="83" mass="9965">MVKLNKEREKMRFSIEEFKNSDSDVCYYTGFPTYKTLQECFRLLNPVSNIMYLCHGKKRILKAKSISYLDQFFMILVDCDWVC</sequence>
<name>A0AAD9IQG3_9ANNE</name>
<accession>A0AAD9IQG3</accession>
<gene>
    <name evidence="1" type="ORF">LSH36_3078g00001</name>
</gene>
<evidence type="ECO:0000313" key="1">
    <source>
        <dbReference type="EMBL" id="KAK2138375.1"/>
    </source>
</evidence>
<dbReference type="PANTHER" id="PTHR23080">
    <property type="entry name" value="THAP DOMAIN PROTEIN"/>
    <property type="match status" value="1"/>
</dbReference>
<evidence type="ECO:0000313" key="2">
    <source>
        <dbReference type="Proteomes" id="UP001208570"/>
    </source>
</evidence>
<reference evidence="1" key="1">
    <citation type="journal article" date="2023" name="Mol. Biol. Evol.">
        <title>Third-Generation Sequencing Reveals the Adaptive Role of the Epigenome in Three Deep-Sea Polychaetes.</title>
        <authorList>
            <person name="Perez M."/>
            <person name="Aroh O."/>
            <person name="Sun Y."/>
            <person name="Lan Y."/>
            <person name="Juniper S.K."/>
            <person name="Young C.R."/>
            <person name="Angers B."/>
            <person name="Qian P.Y."/>
        </authorList>
    </citation>
    <scope>NUCLEOTIDE SEQUENCE</scope>
    <source>
        <strain evidence="1">P08H-3</strain>
    </source>
</reference>
<dbReference type="EMBL" id="JAODUP010003162">
    <property type="protein sequence ID" value="KAK2138375.1"/>
    <property type="molecule type" value="Genomic_DNA"/>
</dbReference>
<dbReference type="Proteomes" id="UP001208570">
    <property type="component" value="Unassembled WGS sequence"/>
</dbReference>
<comment type="caution">
    <text evidence="1">The sequence shown here is derived from an EMBL/GenBank/DDBJ whole genome shotgun (WGS) entry which is preliminary data.</text>
</comment>
<keyword evidence="2" id="KW-1185">Reference proteome</keyword>